<evidence type="ECO:0000256" key="1">
    <source>
        <dbReference type="ARBA" id="ARBA00022649"/>
    </source>
</evidence>
<dbReference type="Gene3D" id="3.40.50.1010">
    <property type="entry name" value="5'-nuclease"/>
    <property type="match status" value="1"/>
</dbReference>
<protein>
    <recommendedName>
        <fullName evidence="6">Ribonuclease VapC</fullName>
        <shortName evidence="6">RNase VapC</shortName>
        <ecNumber evidence="6">3.1.-.-</ecNumber>
    </recommendedName>
    <alternativeName>
        <fullName evidence="6">Toxin VapC</fullName>
    </alternativeName>
</protein>
<name>A0A2Y8ZT33_9MICO</name>
<keyword evidence="5 6" id="KW-0460">Magnesium</keyword>
<feature type="domain" description="PIN" evidence="7">
    <location>
        <begin position="4"/>
        <end position="116"/>
    </location>
</feature>
<dbReference type="HAMAP" id="MF_00265">
    <property type="entry name" value="VapC_Nob1"/>
    <property type="match status" value="1"/>
</dbReference>
<dbReference type="GO" id="GO:0016787">
    <property type="term" value="F:hydrolase activity"/>
    <property type="evidence" value="ECO:0007669"/>
    <property type="project" value="UniProtKB-KW"/>
</dbReference>
<comment type="function">
    <text evidence="6">Toxic component of a toxin-antitoxin (TA) system. An RNase.</text>
</comment>
<evidence type="ECO:0000256" key="6">
    <source>
        <dbReference type="HAMAP-Rule" id="MF_00265"/>
    </source>
</evidence>
<feature type="binding site" evidence="6">
    <location>
        <position position="90"/>
    </location>
    <ligand>
        <name>Mg(2+)</name>
        <dbReference type="ChEBI" id="CHEBI:18420"/>
    </ligand>
</feature>
<dbReference type="GO" id="GO:0090729">
    <property type="term" value="F:toxin activity"/>
    <property type="evidence" value="ECO:0007669"/>
    <property type="project" value="UniProtKB-KW"/>
</dbReference>
<dbReference type="Proteomes" id="UP000250028">
    <property type="component" value="Unassembled WGS sequence"/>
</dbReference>
<keyword evidence="9" id="KW-1185">Reference proteome</keyword>
<gene>
    <name evidence="6" type="primary">vapC</name>
    <name evidence="8" type="ORF">SAMN04489750_2390</name>
</gene>
<evidence type="ECO:0000259" key="7">
    <source>
        <dbReference type="Pfam" id="PF01850"/>
    </source>
</evidence>
<feature type="binding site" evidence="6">
    <location>
        <position position="6"/>
    </location>
    <ligand>
        <name>Mg(2+)</name>
        <dbReference type="ChEBI" id="CHEBI:18420"/>
    </ligand>
</feature>
<evidence type="ECO:0000256" key="2">
    <source>
        <dbReference type="ARBA" id="ARBA00022722"/>
    </source>
</evidence>
<dbReference type="InterPro" id="IPR022907">
    <property type="entry name" value="VapC_family"/>
</dbReference>
<dbReference type="AlphaFoldDB" id="A0A2Y8ZT33"/>
<keyword evidence="6" id="KW-0800">Toxin</keyword>
<organism evidence="8 9">
    <name type="scientific">Branchiibius hedensis</name>
    <dbReference type="NCBI Taxonomy" id="672460"/>
    <lineage>
        <taxon>Bacteria</taxon>
        <taxon>Bacillati</taxon>
        <taxon>Actinomycetota</taxon>
        <taxon>Actinomycetes</taxon>
        <taxon>Micrococcales</taxon>
        <taxon>Dermacoccaceae</taxon>
        <taxon>Branchiibius</taxon>
    </lineage>
</organism>
<evidence type="ECO:0000313" key="8">
    <source>
        <dbReference type="EMBL" id="SSA35055.1"/>
    </source>
</evidence>
<dbReference type="EMBL" id="UESZ01000001">
    <property type="protein sequence ID" value="SSA35055.1"/>
    <property type="molecule type" value="Genomic_DNA"/>
</dbReference>
<evidence type="ECO:0000256" key="5">
    <source>
        <dbReference type="ARBA" id="ARBA00022842"/>
    </source>
</evidence>
<dbReference type="EC" id="3.1.-.-" evidence="6"/>
<evidence type="ECO:0000256" key="4">
    <source>
        <dbReference type="ARBA" id="ARBA00022801"/>
    </source>
</evidence>
<evidence type="ECO:0000256" key="3">
    <source>
        <dbReference type="ARBA" id="ARBA00022723"/>
    </source>
</evidence>
<proteinExistence type="inferred from homology"/>
<dbReference type="GO" id="GO:0004540">
    <property type="term" value="F:RNA nuclease activity"/>
    <property type="evidence" value="ECO:0007669"/>
    <property type="project" value="InterPro"/>
</dbReference>
<evidence type="ECO:0000313" key="9">
    <source>
        <dbReference type="Proteomes" id="UP000250028"/>
    </source>
</evidence>
<dbReference type="InterPro" id="IPR029060">
    <property type="entry name" value="PIN-like_dom_sf"/>
</dbReference>
<keyword evidence="4 6" id="KW-0378">Hydrolase</keyword>
<dbReference type="CDD" id="cd09874">
    <property type="entry name" value="PIN_MT3492-like"/>
    <property type="match status" value="1"/>
</dbReference>
<keyword evidence="1 6" id="KW-1277">Toxin-antitoxin system</keyword>
<sequence>MISYLDTSAAMKLLVEEAESDALVRELAGSDRRLASSWVLHTELHCAAGRHASVIDIEAVGQVLDGVELVDLTRGDLLAAGALAPLRSHDALHLAVALRLAVDEFITYDEELATAARTAGLQVVAPTDAPGRDQR</sequence>
<accession>A0A2Y8ZT33</accession>
<dbReference type="InterPro" id="IPR002716">
    <property type="entry name" value="PIN_dom"/>
</dbReference>
<dbReference type="OrthoDB" id="1525146at2"/>
<dbReference type="SUPFAM" id="SSF88723">
    <property type="entry name" value="PIN domain-like"/>
    <property type="match status" value="1"/>
</dbReference>
<dbReference type="Pfam" id="PF01850">
    <property type="entry name" value="PIN"/>
    <property type="match status" value="1"/>
</dbReference>
<comment type="cofactor">
    <cofactor evidence="6">
        <name>Mg(2+)</name>
        <dbReference type="ChEBI" id="CHEBI:18420"/>
    </cofactor>
</comment>
<comment type="similarity">
    <text evidence="6">Belongs to the PINc/VapC protein family.</text>
</comment>
<keyword evidence="2 6" id="KW-0540">Nuclease</keyword>
<dbReference type="GO" id="GO:0000287">
    <property type="term" value="F:magnesium ion binding"/>
    <property type="evidence" value="ECO:0007669"/>
    <property type="project" value="UniProtKB-UniRule"/>
</dbReference>
<reference evidence="9" key="1">
    <citation type="submission" date="2016-10" db="EMBL/GenBank/DDBJ databases">
        <authorList>
            <person name="Varghese N."/>
            <person name="Submissions S."/>
        </authorList>
    </citation>
    <scope>NUCLEOTIDE SEQUENCE [LARGE SCALE GENOMIC DNA]</scope>
    <source>
        <strain evidence="9">DSM 22951</strain>
    </source>
</reference>
<keyword evidence="3 6" id="KW-0479">Metal-binding</keyword>